<dbReference type="Proteomes" id="UP001166304">
    <property type="component" value="Unassembled WGS sequence"/>
</dbReference>
<dbReference type="InterPro" id="IPR006059">
    <property type="entry name" value="SBP"/>
</dbReference>
<dbReference type="SUPFAM" id="SSF53850">
    <property type="entry name" value="Periplasmic binding protein-like II"/>
    <property type="match status" value="1"/>
</dbReference>
<comment type="caution">
    <text evidence="2">The sequence shown here is derived from an EMBL/GenBank/DDBJ whole genome shotgun (WGS) entry which is preliminary data.</text>
</comment>
<protein>
    <submittedName>
        <fullName evidence="2">Extracellular solute-binding protein</fullName>
    </submittedName>
</protein>
<feature type="region of interest" description="Disordered" evidence="1">
    <location>
        <begin position="31"/>
        <end position="59"/>
    </location>
</feature>
<sequence>MQGDHSHTRRRFIKGAGTIGTIALAGCGGNAGSDGSDGSGGTEGSDGSDGSGGSTGTGSESMADSIVFYNAGSLKYDPGTEENITRFEEETGISVEVNEVPWNNLKTSLTTIWRNKDATVDAFNGPTWWLADFVASDWLEPLELSDSHMSNFPENLRNLVTLDGKTYMAPEFGKWGTYLYDAAHFEEQGVSEPPQTWDEVVSKGKQLNTEDTSPFAFTWSNKDVFTFKQFLYQAGGQLFNDSNEPTFVDAGMDVMNFFTRLRENDLLPNGISSMGEGGAGDTFIAGQLASVESWTPLGARALDADGWGADRLGSAKPPEGPDSRATFQDTNGISVSAFSENKRAAKKFAQYMTTPASSKTNMKVEGNPAVIPSVYDEPEIQDQYPSWLLEDMKFNLEHAKSETYLAQPQVDDYLSEQITPALLGDKDPQDALETAQSNIERLYQDIGLL</sequence>
<evidence type="ECO:0000313" key="2">
    <source>
        <dbReference type="EMBL" id="MBV0901600.1"/>
    </source>
</evidence>
<dbReference type="AlphaFoldDB" id="A0AA41KBT2"/>
<organism evidence="2 3">
    <name type="scientific">Haloarcula salina</name>
    <dbReference type="NCBI Taxonomy" id="1429914"/>
    <lineage>
        <taxon>Archaea</taxon>
        <taxon>Methanobacteriati</taxon>
        <taxon>Methanobacteriota</taxon>
        <taxon>Stenosarchaea group</taxon>
        <taxon>Halobacteria</taxon>
        <taxon>Halobacteriales</taxon>
        <taxon>Haloarculaceae</taxon>
        <taxon>Haloarcula</taxon>
    </lineage>
</organism>
<dbReference type="Gene3D" id="3.40.190.10">
    <property type="entry name" value="Periplasmic binding protein-like II"/>
    <property type="match status" value="2"/>
</dbReference>
<dbReference type="PANTHER" id="PTHR43649">
    <property type="entry name" value="ARABINOSE-BINDING PROTEIN-RELATED"/>
    <property type="match status" value="1"/>
</dbReference>
<evidence type="ECO:0000313" key="3">
    <source>
        <dbReference type="Proteomes" id="UP001166304"/>
    </source>
</evidence>
<dbReference type="InterPro" id="IPR050490">
    <property type="entry name" value="Bact_solute-bd_prot1"/>
</dbReference>
<dbReference type="Pfam" id="PF01547">
    <property type="entry name" value="SBP_bac_1"/>
    <property type="match status" value="1"/>
</dbReference>
<dbReference type="PANTHER" id="PTHR43649:SF12">
    <property type="entry name" value="DIACETYLCHITOBIOSE BINDING PROTEIN DASA"/>
    <property type="match status" value="1"/>
</dbReference>
<proteinExistence type="predicted"/>
<feature type="compositionally biased region" description="Gly residues" evidence="1">
    <location>
        <begin position="31"/>
        <end position="56"/>
    </location>
</feature>
<accession>A0AA41KBT2</accession>
<feature type="region of interest" description="Disordered" evidence="1">
    <location>
        <begin position="309"/>
        <end position="328"/>
    </location>
</feature>
<gene>
    <name evidence="2" type="ORF">KTS37_07335</name>
</gene>
<reference evidence="2" key="1">
    <citation type="submission" date="2021-06" db="EMBL/GenBank/DDBJ databases">
        <title>New haloarchaea isolates fom saline soil.</title>
        <authorList>
            <person name="Duran-Viseras A."/>
            <person name="Sanchez-Porro C.S."/>
            <person name="Ventosa A."/>
        </authorList>
    </citation>
    <scope>NUCLEOTIDE SEQUENCE</scope>
    <source>
        <strain evidence="2">JCM 18369</strain>
    </source>
</reference>
<keyword evidence="3" id="KW-1185">Reference proteome</keyword>
<evidence type="ECO:0000256" key="1">
    <source>
        <dbReference type="SAM" id="MobiDB-lite"/>
    </source>
</evidence>
<name>A0AA41KBT2_9EURY</name>
<dbReference type="EMBL" id="JAHQXE010000002">
    <property type="protein sequence ID" value="MBV0901600.1"/>
    <property type="molecule type" value="Genomic_DNA"/>
</dbReference>
<dbReference type="RefSeq" id="WP_162412803.1">
    <property type="nucleotide sequence ID" value="NZ_JAHQXE010000002.1"/>
</dbReference>